<protein>
    <recommendedName>
        <fullName evidence="1">D-alanyl-D-alanine carboxypeptidase-like core domain-containing protein</fullName>
    </recommendedName>
</protein>
<dbReference type="Proteomes" id="UP000240974">
    <property type="component" value="Unassembled WGS sequence"/>
</dbReference>
<dbReference type="InterPro" id="IPR003709">
    <property type="entry name" value="VanY-like_core_dom"/>
</dbReference>
<dbReference type="Pfam" id="PF02557">
    <property type="entry name" value="VanY"/>
    <property type="match status" value="1"/>
</dbReference>
<proteinExistence type="predicted"/>
<dbReference type="InterPro" id="IPR052179">
    <property type="entry name" value="DD-CPase-like"/>
</dbReference>
<dbReference type="PANTHER" id="PTHR34385">
    <property type="entry name" value="D-ALANYL-D-ALANINE CARBOXYPEPTIDASE"/>
    <property type="match status" value="1"/>
</dbReference>
<organism evidence="2 3">
    <name type="scientific">Faecalibacillus intestinalis</name>
    <dbReference type="NCBI Taxonomy" id="1982626"/>
    <lineage>
        <taxon>Bacteria</taxon>
        <taxon>Bacillati</taxon>
        <taxon>Bacillota</taxon>
        <taxon>Erysipelotrichia</taxon>
        <taxon>Erysipelotrichales</taxon>
        <taxon>Coprobacillaceae</taxon>
        <taxon>Faecalibacillus</taxon>
    </lineage>
</organism>
<evidence type="ECO:0000313" key="3">
    <source>
        <dbReference type="Proteomes" id="UP000240974"/>
    </source>
</evidence>
<gene>
    <name evidence="2" type="ORF">C7U54_01310</name>
</gene>
<dbReference type="Gene3D" id="3.30.1380.10">
    <property type="match status" value="1"/>
</dbReference>
<keyword evidence="3" id="KW-1185">Reference proteome</keyword>
<evidence type="ECO:0000259" key="1">
    <source>
        <dbReference type="Pfam" id="PF02557"/>
    </source>
</evidence>
<comment type="caution">
    <text evidence="2">The sequence shown here is derived from an EMBL/GenBank/DDBJ whole genome shotgun (WGS) entry which is preliminary data.</text>
</comment>
<dbReference type="AlphaFoldDB" id="A0A2T3G758"/>
<dbReference type="CDD" id="cd14852">
    <property type="entry name" value="LD-carboxypeptidase"/>
    <property type="match status" value="1"/>
</dbReference>
<feature type="domain" description="D-alanyl-D-alanine carboxypeptidase-like core" evidence="1">
    <location>
        <begin position="284"/>
        <end position="362"/>
    </location>
</feature>
<dbReference type="InterPro" id="IPR058193">
    <property type="entry name" value="VanY/YodJ_core_dom"/>
</dbReference>
<evidence type="ECO:0000313" key="2">
    <source>
        <dbReference type="EMBL" id="PST43377.1"/>
    </source>
</evidence>
<name>A0A2T3G758_9FIRM</name>
<dbReference type="GO" id="GO:0008233">
    <property type="term" value="F:peptidase activity"/>
    <property type="evidence" value="ECO:0007669"/>
    <property type="project" value="InterPro"/>
</dbReference>
<reference evidence="2 3" key="1">
    <citation type="journal article" date="2019" name="Int. J. Syst. Evol. Microbiol.">
        <title>Faecalibacillus intestinalis gen. nov., sp. nov. and Faecalibacillus faecis sp. nov., isolated from human faeces.</title>
        <authorList>
            <person name="Seo B."/>
            <person name="Jeon K."/>
            <person name="Baek I."/>
            <person name="Lee Y.M."/>
            <person name="Baek K."/>
            <person name="Ko G."/>
        </authorList>
    </citation>
    <scope>NUCLEOTIDE SEQUENCE [LARGE SCALE GENOMIC DNA]</scope>
    <source>
        <strain evidence="2 3">SNUG30099</strain>
    </source>
</reference>
<dbReference type="InterPro" id="IPR009045">
    <property type="entry name" value="Zn_M74/Hedgehog-like"/>
</dbReference>
<dbReference type="SUPFAM" id="SSF55166">
    <property type="entry name" value="Hedgehog/DD-peptidase"/>
    <property type="match status" value="1"/>
</dbReference>
<dbReference type="GO" id="GO:0006508">
    <property type="term" value="P:proteolysis"/>
    <property type="evidence" value="ECO:0007669"/>
    <property type="project" value="InterPro"/>
</dbReference>
<dbReference type="EMBL" id="PYLQ01000001">
    <property type="protein sequence ID" value="PST43377.1"/>
    <property type="molecule type" value="Genomic_DNA"/>
</dbReference>
<dbReference type="PANTHER" id="PTHR34385:SF1">
    <property type="entry name" value="PEPTIDOGLYCAN L-ALANYL-D-GLUTAMATE ENDOPEPTIDASE CWLK"/>
    <property type="match status" value="1"/>
</dbReference>
<sequence>MVMKMKLKSWHLYVLATLCFLFAFTSLNMKYDRFYRVNGIDNDNRSLIEKYLDKEEQDYLIDHGISVDEFIDYITYDQFHLQYYQYYNELKEAKKYDSLENLINDVNSVVDRLTVEFGTQTDTYFKTLIKNDLFYAYQKSTYFDFDNVRYYQLLRTLYSDDDYSYIILTNNYVNTLENEKDDTYKLFKEMVSTYDAQGLYILMNTELKANASRLYKIDTMSQVIDDTTFIGGYESKHMTMIENISRLSYSMYLNEEAYNALKQMYDDLYKNTKKRFLVTSAYKSYDVLNLEENTSQAGYSEFQLGTSVSLKVNGIKDVEFVSTDVYQWLLEHSYEYGYVLRYPSDKVTITQKESCNIFRYVGKENAQKMHDQNLCLEELNNQ</sequence>
<accession>A0A2T3G758</accession>